<evidence type="ECO:0000256" key="6">
    <source>
        <dbReference type="ARBA" id="ARBA00022520"/>
    </source>
</evidence>
<feature type="coiled-coil region" evidence="23">
    <location>
        <begin position="85"/>
        <end position="112"/>
    </location>
</feature>
<dbReference type="Pfam" id="PF19416">
    <property type="entry name" value="Astro_VPg"/>
    <property type="match status" value="1"/>
</dbReference>
<keyword evidence="14" id="KW-0378">Hydrolase</keyword>
<comment type="similarity">
    <text evidence="2">Belongs to the astroviridae polyprotein 1AB family.</text>
</comment>
<feature type="transmembrane region" description="Helical" evidence="25">
    <location>
        <begin position="132"/>
        <end position="150"/>
    </location>
</feature>
<evidence type="ECO:0000256" key="24">
    <source>
        <dbReference type="SAM" id="MobiDB-lite"/>
    </source>
</evidence>
<evidence type="ECO:0000256" key="12">
    <source>
        <dbReference type="ARBA" id="ARBA00022741"/>
    </source>
</evidence>
<evidence type="ECO:0000313" key="27">
    <source>
        <dbReference type="EMBL" id="QBJ01452.1"/>
    </source>
</evidence>
<feature type="compositionally biased region" description="Basic residues" evidence="24">
    <location>
        <begin position="828"/>
        <end position="841"/>
    </location>
</feature>
<dbReference type="GO" id="GO:0006351">
    <property type="term" value="P:DNA-templated transcription"/>
    <property type="evidence" value="ECO:0007669"/>
    <property type="project" value="InterPro"/>
</dbReference>
<comment type="function">
    <text evidence="21">Responsible for the cleavage of the polyprotein into functional products.</text>
</comment>
<keyword evidence="6" id="KW-0191">Covalent protein-RNA linkage</keyword>
<accession>A0A513Q886</accession>
<dbReference type="GO" id="GO:0000166">
    <property type="term" value="F:nucleotide binding"/>
    <property type="evidence" value="ECO:0007669"/>
    <property type="project" value="UniProtKB-KW"/>
</dbReference>
<dbReference type="InterPro" id="IPR043502">
    <property type="entry name" value="DNA/RNA_pol_sf"/>
</dbReference>
<feature type="coiled-coil region" evidence="23">
    <location>
        <begin position="589"/>
        <end position="616"/>
    </location>
</feature>
<evidence type="ECO:0000256" key="21">
    <source>
        <dbReference type="ARBA" id="ARBA00045910"/>
    </source>
</evidence>
<evidence type="ECO:0000256" key="18">
    <source>
        <dbReference type="ARBA" id="ARBA00022989"/>
    </source>
</evidence>
<keyword evidence="5" id="KW-0696">RNA-directed RNA polymerase</keyword>
<dbReference type="InterPro" id="IPR001205">
    <property type="entry name" value="RNA-dir_pol_C"/>
</dbReference>
<dbReference type="GO" id="GO:0003723">
    <property type="term" value="F:RNA binding"/>
    <property type="evidence" value="ECO:0007669"/>
    <property type="project" value="InterPro"/>
</dbReference>
<proteinExistence type="inferred from homology"/>
<name>A0A513Q886_PASV1</name>
<organism evidence="27">
    <name type="scientific">Porcine astrovirus 1</name>
    <name type="common">PAstV-1</name>
    <dbReference type="NCBI Taxonomy" id="1239567"/>
    <lineage>
        <taxon>Viruses</taxon>
        <taxon>Riboviria</taxon>
        <taxon>Orthornavirae</taxon>
        <taxon>Pisuviricota</taxon>
        <taxon>Stelpaviricetes</taxon>
        <taxon>Stellavirales</taxon>
        <taxon>Astroviridae</taxon>
        <taxon>Mamastrovirus</taxon>
        <taxon>Mamastrovirus suis</taxon>
    </lineage>
</organism>
<evidence type="ECO:0000256" key="11">
    <source>
        <dbReference type="ARBA" id="ARBA00022695"/>
    </source>
</evidence>
<keyword evidence="17" id="KW-0693">Viral RNA replication</keyword>
<evidence type="ECO:0000256" key="10">
    <source>
        <dbReference type="ARBA" id="ARBA00022692"/>
    </source>
</evidence>
<organismHost>
    <name type="scientific">Sus scrofa</name>
    <name type="common">Pig</name>
    <dbReference type="NCBI Taxonomy" id="9823"/>
</organismHost>
<dbReference type="GO" id="GO:0075523">
    <property type="term" value="P:viral translational frameshifting"/>
    <property type="evidence" value="ECO:0007669"/>
    <property type="project" value="UniProtKB-KW"/>
</dbReference>
<evidence type="ECO:0000256" key="3">
    <source>
        <dbReference type="ARBA" id="ARBA00011245"/>
    </source>
</evidence>
<evidence type="ECO:0000259" key="26">
    <source>
        <dbReference type="PROSITE" id="PS50507"/>
    </source>
</evidence>
<dbReference type="InterPro" id="IPR043504">
    <property type="entry name" value="Peptidase_S1_PA_chymotrypsin"/>
</dbReference>
<evidence type="ECO:0000256" key="25">
    <source>
        <dbReference type="SAM" id="Phobius"/>
    </source>
</evidence>
<evidence type="ECO:0000256" key="8">
    <source>
        <dbReference type="ARBA" id="ARBA00022670"/>
    </source>
</evidence>
<keyword evidence="7" id="KW-0597">Phosphoprotein</keyword>
<evidence type="ECO:0000256" key="16">
    <source>
        <dbReference type="ARBA" id="ARBA00022870"/>
    </source>
</evidence>
<dbReference type="SUPFAM" id="SSF50494">
    <property type="entry name" value="Trypsin-like serine proteases"/>
    <property type="match status" value="1"/>
</dbReference>
<evidence type="ECO:0000256" key="23">
    <source>
        <dbReference type="SAM" id="Coils"/>
    </source>
</evidence>
<evidence type="ECO:0000256" key="4">
    <source>
        <dbReference type="ARBA" id="ARBA00019743"/>
    </source>
</evidence>
<evidence type="ECO:0000256" key="5">
    <source>
        <dbReference type="ARBA" id="ARBA00022484"/>
    </source>
</evidence>
<dbReference type="Pfam" id="PF13365">
    <property type="entry name" value="Trypsin_2"/>
    <property type="match status" value="1"/>
</dbReference>
<keyword evidence="15" id="KW-0720">Serine protease</keyword>
<keyword evidence="11" id="KW-0548">Nucleotidyltransferase</keyword>
<sequence length="1354" mass="155057">MDKVFRRGDPFARRWVESRPEVYKSMLDLFPENAVIMITRTRYNSAFAPVASSVDEDSEWVSYVFTGTDWEQTKEVAVDSQAAIVTVALLENSKLRKQNKELQLQNSQAALEYSLLRHAYERERSPPRKPYAWYKIFFYAFVCGVLLSSIPTTTAWPDGDPEKSANHPVAGSFYPHPSDSDYQQSSFTFDNLRDLLTDWNKKAFNYTLYRDTLFRDYLTIKEKVLTYESSPIIRFFLAVRPYWSLWFFSSLTFLVQSYGTANWLVASLIVLLSLKTGDRTMGLLPVPWMTTSGAWVHLFLMVISLFDVLGAFFLSLLYLICAPIVYSWQPDETFFVTIRSSTLVALSNLFAVLTRNVPGCDMLCLALVVCWRVHQAWTAVGATRLEIKNADGKTTKVVSMAPSFFQRARRKFRQAVKNFRAPSFPIPSNCLVHISTDQGTGTGFRTGNFIVTARHVVAGSSSVEVSVGSLTTTLTSSDWIPLGDRDIVKAKLPSVFQHLSSVRVAEKTGNDWIGLLTFAANGSYYQLAVGDGLWFDDTLTYALDSDNGSSGSPVIDRTGKVVAVHTMSTGYTASGQRISREDVENVSKVQEKDREIERLKAELEALKNQSSSVVGDPVSPLQQSDHDQDLVDLIREAVKQEMIRLRLEFSQAKGKNKHGRGRKHNLTSAARRIGKQFTEQEYRKLQEEGWTKDDLREMALQLWDEAQAANAGYGEWSDPEWSDDASLGSDFYEETLDLEPREFGQKKKTGPFQQCQLCYRDPMLYEVDTSEYKILGGPMHEISRYVNELQALPQDEYTRKAVYYSNALRDAWDRLNAECEHRGIRPFSQRKMKHPRPRAQPKKLPEDPADWGREEISLHYWLSMLQEPRPRFLVHPDFPIIGYLPINRPLYLPINRPLYDASRPRDPLLGLLPPIKVETGYAPATWGPQAYINSFEKFQYAQPPDFVAKNPEAHAFALRQLRDHYSFLQGSAITPITATDKEVNSTPAYPKNVAFRKESDFLDFFGWGVYVDELKNLSYKPVLWYLFLKKEILKESKIESADIRQILCADPIYGRIGLMFDQQQNVRVKERTLDKSSQVGWTPFFGGFQERIKRLKSKGAKYWVEIDWTRYDGTIPQQLLRIVRQVRWEFLDDVYKTEANRKLYDWYVHNLLNRYVLLPSGEVTFQQRGNPSGQVSTSVDNGMVNYYLQAYEHFVLNGPDGWEKTDTLIYGDDRLSVTDFCPDPDDIIKFYHDYFGMWVKKENIKVQETPVGLSFCGFTITEDYRPCLQRPMKLLASILTPVSKLRDPEVLYGKLLSMLILSHNDPPDSPLRRYVRRCVDVLRARVGSDLPVFSDRILSYLWGGGPKGDDGQSA</sequence>
<keyword evidence="12" id="KW-0547">Nucleotide-binding</keyword>
<keyword evidence="19 23" id="KW-0175">Coiled coil</keyword>
<dbReference type="InterPro" id="IPR045836">
    <property type="entry name" value="Astro_VPg"/>
</dbReference>
<evidence type="ECO:0000256" key="14">
    <source>
        <dbReference type="ARBA" id="ARBA00022801"/>
    </source>
</evidence>
<dbReference type="GO" id="GO:0008236">
    <property type="term" value="F:serine-type peptidase activity"/>
    <property type="evidence" value="ECO:0007669"/>
    <property type="project" value="UniProtKB-KW"/>
</dbReference>
<dbReference type="PROSITE" id="PS50507">
    <property type="entry name" value="RDRP_SSRNA_POS"/>
    <property type="match status" value="1"/>
</dbReference>
<evidence type="ECO:0000256" key="1">
    <source>
        <dbReference type="ARBA" id="ARBA00004301"/>
    </source>
</evidence>
<keyword evidence="20 25" id="KW-0472">Membrane</keyword>
<keyword evidence="13" id="KW-0688">Ribosomal frameshifting</keyword>
<dbReference type="GO" id="GO:0003968">
    <property type="term" value="F:RNA-directed RNA polymerase activity"/>
    <property type="evidence" value="ECO:0007669"/>
    <property type="project" value="UniProtKB-KW"/>
</dbReference>
<keyword evidence="16" id="KW-1043">Host membrane</keyword>
<keyword evidence="8" id="KW-0645">Protease</keyword>
<feature type="domain" description="RdRp catalytic" evidence="26">
    <location>
        <begin position="1101"/>
        <end position="1226"/>
    </location>
</feature>
<keyword evidence="18 25" id="KW-1133">Transmembrane helix</keyword>
<evidence type="ECO:0000256" key="9">
    <source>
        <dbReference type="ARBA" id="ARBA00022679"/>
    </source>
</evidence>
<dbReference type="GO" id="GO:0006508">
    <property type="term" value="P:proteolysis"/>
    <property type="evidence" value="ECO:0007669"/>
    <property type="project" value="UniProtKB-KW"/>
</dbReference>
<dbReference type="InterPro" id="IPR007094">
    <property type="entry name" value="RNA-dir_pol_PSvirus"/>
</dbReference>
<dbReference type="Pfam" id="PF19415">
    <property type="entry name" value="Astro_1A"/>
    <property type="match status" value="1"/>
</dbReference>
<dbReference type="EMBL" id="MK378555">
    <property type="protein sequence ID" value="QBJ01452.1"/>
    <property type="molecule type" value="Genomic_RNA"/>
</dbReference>
<feature type="region of interest" description="Disordered" evidence="24">
    <location>
        <begin position="826"/>
        <end position="848"/>
    </location>
</feature>
<keyword evidence="9" id="KW-0808">Transferase</keyword>
<dbReference type="GO" id="GO:0039694">
    <property type="term" value="P:viral RNA genome replication"/>
    <property type="evidence" value="ECO:0007669"/>
    <property type="project" value="InterPro"/>
</dbReference>
<protein>
    <recommendedName>
        <fullName evidence="4">Non-structural polyprotein 1AB</fullName>
    </recommendedName>
</protein>
<comment type="subcellular location">
    <subcellularLocation>
        <location evidence="1">Host membrane</location>
        <topology evidence="1">Multi-pass membrane protein</topology>
    </subcellularLocation>
</comment>
<dbReference type="CDD" id="cd23172">
    <property type="entry name" value="ps-ssRNAv_Astroviridae_RdRp"/>
    <property type="match status" value="1"/>
</dbReference>
<feature type="transmembrane region" description="Helical" evidence="25">
    <location>
        <begin position="245"/>
        <end position="274"/>
    </location>
</feature>
<feature type="transmembrane region" description="Helical" evidence="25">
    <location>
        <begin position="295"/>
        <end position="320"/>
    </location>
</feature>
<evidence type="ECO:0000256" key="7">
    <source>
        <dbReference type="ARBA" id="ARBA00022553"/>
    </source>
</evidence>
<dbReference type="SUPFAM" id="SSF56672">
    <property type="entry name" value="DNA/RNA polymerases"/>
    <property type="match status" value="1"/>
</dbReference>
<dbReference type="GO" id="GO:0033644">
    <property type="term" value="C:host cell membrane"/>
    <property type="evidence" value="ECO:0007669"/>
    <property type="project" value="UniProtKB-SubCell"/>
</dbReference>
<dbReference type="InterPro" id="IPR045835">
    <property type="entry name" value="Astro_1A"/>
</dbReference>
<evidence type="ECO:0000256" key="19">
    <source>
        <dbReference type="ARBA" id="ARBA00023054"/>
    </source>
</evidence>
<reference evidence="27" key="1">
    <citation type="submission" date="2018-12" db="EMBL/GenBank/DDBJ databases">
        <title>A reference catalog of porcine virome.</title>
        <authorList>
            <person name="He B."/>
            <person name="Tu C."/>
        </authorList>
    </citation>
    <scope>NUCLEOTIDE SEQUENCE</scope>
    <source>
        <strain evidence="27">PoAstV_VIRES_NM02_C5</strain>
    </source>
</reference>
<comment type="subunit">
    <text evidence="3">Monomer.</text>
</comment>
<evidence type="ECO:0000256" key="17">
    <source>
        <dbReference type="ARBA" id="ARBA00022953"/>
    </source>
</evidence>
<keyword evidence="10 25" id="KW-0812">Transmembrane</keyword>
<evidence type="ECO:0000256" key="22">
    <source>
        <dbReference type="ARBA" id="ARBA00047383"/>
    </source>
</evidence>
<dbReference type="InterPro" id="IPR009003">
    <property type="entry name" value="Peptidase_S1_PA"/>
</dbReference>
<evidence type="ECO:0000256" key="15">
    <source>
        <dbReference type="ARBA" id="ARBA00022825"/>
    </source>
</evidence>
<dbReference type="Pfam" id="PF00680">
    <property type="entry name" value="RdRP_1"/>
    <property type="match status" value="1"/>
</dbReference>
<evidence type="ECO:0000256" key="13">
    <source>
        <dbReference type="ARBA" id="ARBA00022758"/>
    </source>
</evidence>
<evidence type="ECO:0000256" key="2">
    <source>
        <dbReference type="ARBA" id="ARBA00005873"/>
    </source>
</evidence>
<comment type="catalytic activity">
    <reaction evidence="22">
        <text>RNA(n) + a ribonucleoside 5'-triphosphate = RNA(n+1) + diphosphate</text>
        <dbReference type="Rhea" id="RHEA:21248"/>
        <dbReference type="Rhea" id="RHEA-COMP:14527"/>
        <dbReference type="Rhea" id="RHEA-COMP:17342"/>
        <dbReference type="ChEBI" id="CHEBI:33019"/>
        <dbReference type="ChEBI" id="CHEBI:61557"/>
        <dbReference type="ChEBI" id="CHEBI:140395"/>
    </reaction>
</comment>
<evidence type="ECO:0000256" key="20">
    <source>
        <dbReference type="ARBA" id="ARBA00023136"/>
    </source>
</evidence>
<dbReference type="Gene3D" id="2.40.10.10">
    <property type="entry name" value="Trypsin-like serine proteases"/>
    <property type="match status" value="2"/>
</dbReference>